<evidence type="ECO:0000313" key="7">
    <source>
        <dbReference type="Proteomes" id="UP000078503"/>
    </source>
</evidence>
<dbReference type="EMBL" id="LVHF01000033">
    <property type="protein sequence ID" value="OAN10988.1"/>
    <property type="molecule type" value="Genomic_DNA"/>
</dbReference>
<evidence type="ECO:0000313" key="6">
    <source>
        <dbReference type="EMBL" id="OAN10988.1"/>
    </source>
</evidence>
<comment type="subcellular location">
    <subcellularLocation>
        <location evidence="1">Cell outer membrane</location>
    </subcellularLocation>
</comment>
<protein>
    <recommendedName>
        <fullName evidence="8">Structural protein MipA</fullName>
    </recommendedName>
</protein>
<name>A0A178K0Y3_9GAMM</name>
<sequence length="243" mass="26721">MNKNALFGCITFTALSTFSGITQAQERFKDFTFVGAGVAAEESVFSVDGAKPGAALYLFHHSQYGFVDGGLGNVAITPWFGISGNIRLSEVSSDFRDIPNGINDRDSNGELGVTFGTLGARLTFLHDVTDKHNGYEIQLHLGRILETPLDDVFITPYFEIDYRDKKFSDYLYSVSSSESSASGLAQFQAQETWVYKGGLIGLYDYSDNLLGISKLELEHHDSDSPLVTNNLGWKFSIGAAYKF</sequence>
<accession>A0A178K0Y3</accession>
<dbReference type="AlphaFoldDB" id="A0A178K0Y3"/>
<comment type="caution">
    <text evidence="6">The sequence shown here is derived from an EMBL/GenBank/DDBJ whole genome shotgun (WGS) entry which is preliminary data.</text>
</comment>
<keyword evidence="7" id="KW-1185">Reference proteome</keyword>
<evidence type="ECO:0000256" key="4">
    <source>
        <dbReference type="ARBA" id="ARBA00023136"/>
    </source>
</evidence>
<keyword evidence="5" id="KW-0998">Cell outer membrane</keyword>
<proteinExistence type="inferred from homology"/>
<keyword evidence="4" id="KW-0472">Membrane</keyword>
<dbReference type="InterPro" id="IPR010583">
    <property type="entry name" value="MipA"/>
</dbReference>
<dbReference type="GO" id="GO:0009279">
    <property type="term" value="C:cell outer membrane"/>
    <property type="evidence" value="ECO:0007669"/>
    <property type="project" value="UniProtKB-SubCell"/>
</dbReference>
<dbReference type="OrthoDB" id="5295915at2"/>
<evidence type="ECO:0000256" key="3">
    <source>
        <dbReference type="ARBA" id="ARBA00022729"/>
    </source>
</evidence>
<evidence type="ECO:0008006" key="8">
    <source>
        <dbReference type="Google" id="ProtNLM"/>
    </source>
</evidence>
<dbReference type="Pfam" id="PF06629">
    <property type="entry name" value="MipA"/>
    <property type="match status" value="1"/>
</dbReference>
<organism evidence="6 7">
    <name type="scientific">Photobacterium jeanii</name>
    <dbReference type="NCBI Taxonomy" id="858640"/>
    <lineage>
        <taxon>Bacteria</taxon>
        <taxon>Pseudomonadati</taxon>
        <taxon>Pseudomonadota</taxon>
        <taxon>Gammaproteobacteria</taxon>
        <taxon>Vibrionales</taxon>
        <taxon>Vibrionaceae</taxon>
        <taxon>Photobacterium</taxon>
    </lineage>
</organism>
<comment type="similarity">
    <text evidence="2">Belongs to the MipA/OmpV family.</text>
</comment>
<evidence type="ECO:0000256" key="5">
    <source>
        <dbReference type="ARBA" id="ARBA00023237"/>
    </source>
</evidence>
<gene>
    <name evidence="6" type="ORF">A3K86_18595</name>
</gene>
<reference evidence="6 7" key="1">
    <citation type="submission" date="2016-03" db="EMBL/GenBank/DDBJ databases">
        <title>Photobacterium proteolyticum sp. nov. a protease producing bacterium isolated from ocean sediments of Laizhou Bay.</title>
        <authorList>
            <person name="Li Y."/>
        </authorList>
    </citation>
    <scope>NUCLEOTIDE SEQUENCE [LARGE SCALE GENOMIC DNA]</scope>
    <source>
        <strain evidence="6 7">R-40508</strain>
    </source>
</reference>
<dbReference type="PANTHER" id="PTHR38776:SF1">
    <property type="entry name" value="MLTA-INTERACTING PROTEIN-RELATED"/>
    <property type="match status" value="1"/>
</dbReference>
<dbReference type="Proteomes" id="UP000078503">
    <property type="component" value="Unassembled WGS sequence"/>
</dbReference>
<dbReference type="PANTHER" id="PTHR38776">
    <property type="entry name" value="MLTA-INTERACTING PROTEIN-RELATED"/>
    <property type="match status" value="1"/>
</dbReference>
<keyword evidence="3" id="KW-0732">Signal</keyword>
<evidence type="ECO:0000256" key="1">
    <source>
        <dbReference type="ARBA" id="ARBA00004442"/>
    </source>
</evidence>
<dbReference type="STRING" id="858640.A3K86_18595"/>
<evidence type="ECO:0000256" key="2">
    <source>
        <dbReference type="ARBA" id="ARBA00005722"/>
    </source>
</evidence>